<dbReference type="InterPro" id="IPR051959">
    <property type="entry name" value="PAK1-Kinase_Regulator"/>
</dbReference>
<evidence type="ECO:0000256" key="5">
    <source>
        <dbReference type="SAM" id="MobiDB-lite"/>
    </source>
</evidence>
<dbReference type="PRINTS" id="PR00320">
    <property type="entry name" value="GPROTEINBRPT"/>
</dbReference>
<keyword evidence="7" id="KW-1185">Reference proteome</keyword>
<evidence type="ECO:0000256" key="3">
    <source>
        <dbReference type="ARBA" id="ARBA00022737"/>
    </source>
</evidence>
<keyword evidence="2 4" id="KW-0853">WD repeat</keyword>
<dbReference type="Proteomes" id="UP000076722">
    <property type="component" value="Unassembled WGS sequence"/>
</dbReference>
<dbReference type="InterPro" id="IPR019775">
    <property type="entry name" value="WD40_repeat_CS"/>
</dbReference>
<feature type="repeat" description="WD" evidence="4">
    <location>
        <begin position="192"/>
        <end position="233"/>
    </location>
</feature>
<dbReference type="PROSITE" id="PS50294">
    <property type="entry name" value="WD_REPEATS_REGION"/>
    <property type="match status" value="2"/>
</dbReference>
<dbReference type="InterPro" id="IPR001680">
    <property type="entry name" value="WD40_rpt"/>
</dbReference>
<keyword evidence="1" id="KW-0690">Ribosome biogenesis</keyword>
<sequence>MPLQFPEAPSMSLQPRKKRKVAFEAPSNASKGKAPEKSKRSSAVAFDVPSPKQKVKAAATTAKKPVESVPSSKFKIVAGSYEKILIGLEGSFPDPSSSIPELKPVFIFPAHVSSVRAIATSPEGGKWLATGSTDEIIKVWDLRRRKEVGGLMHHEGSITHLVFPDRSHLLSASEDGTISVFRVRDWVLLRSLKGHKGRVNNIAVHPSRKVALSVGKDRTIRMWDLVRGKGVASVKLGKEGEIIRWSRNGTQFAVQSHSTIDLYSTDMALLHTITHPSRLHDLRFHILSQDREVLLVAAEDKKVTAYALPSDTKQPPTIVAEFIGHTNRVKSIDTLEVALPMKKTMTLLASASSDGLINIYDISSIPSESGSTPSIERIAHYDTKGSRLICVALADGAVSTSTPISGKKRAADEDDDEESDEEVLAKLPLEDEAHGSGEEGDEDEDDEE</sequence>
<dbReference type="AlphaFoldDB" id="A0A164VU37"/>
<dbReference type="PROSITE" id="PS50082">
    <property type="entry name" value="WD_REPEATS_2"/>
    <property type="match status" value="2"/>
</dbReference>
<dbReference type="PROSITE" id="PS00678">
    <property type="entry name" value="WD_REPEATS_1"/>
    <property type="match status" value="2"/>
</dbReference>
<evidence type="ECO:0000256" key="4">
    <source>
        <dbReference type="PROSITE-ProRule" id="PRU00221"/>
    </source>
</evidence>
<feature type="compositionally biased region" description="Basic and acidic residues" evidence="5">
    <location>
        <begin position="428"/>
        <end position="437"/>
    </location>
</feature>
<dbReference type="Pfam" id="PF00400">
    <property type="entry name" value="WD40"/>
    <property type="match status" value="4"/>
</dbReference>
<evidence type="ECO:0000256" key="2">
    <source>
        <dbReference type="ARBA" id="ARBA00022574"/>
    </source>
</evidence>
<proteinExistence type="predicted"/>
<protein>
    <submittedName>
        <fullName evidence="6">WD40 repeat-like protein</fullName>
    </submittedName>
</protein>
<dbReference type="GO" id="GO:0042254">
    <property type="term" value="P:ribosome biogenesis"/>
    <property type="evidence" value="ECO:0007669"/>
    <property type="project" value="UniProtKB-KW"/>
</dbReference>
<evidence type="ECO:0000256" key="1">
    <source>
        <dbReference type="ARBA" id="ARBA00022517"/>
    </source>
</evidence>
<dbReference type="STRING" id="1314777.A0A164VU37"/>
<feature type="repeat" description="WD" evidence="4">
    <location>
        <begin position="108"/>
        <end position="150"/>
    </location>
</feature>
<dbReference type="InterPro" id="IPR015943">
    <property type="entry name" value="WD40/YVTN_repeat-like_dom_sf"/>
</dbReference>
<dbReference type="Gene3D" id="2.130.10.10">
    <property type="entry name" value="YVTN repeat-like/Quinoprotein amine dehydrogenase"/>
    <property type="match status" value="2"/>
</dbReference>
<dbReference type="EMBL" id="KV419404">
    <property type="protein sequence ID" value="KZS94471.1"/>
    <property type="molecule type" value="Genomic_DNA"/>
</dbReference>
<feature type="region of interest" description="Disordered" evidence="5">
    <location>
        <begin position="1"/>
        <end position="60"/>
    </location>
</feature>
<gene>
    <name evidence="6" type="ORF">SISNIDRAFT_503389</name>
</gene>
<feature type="region of interest" description="Disordered" evidence="5">
    <location>
        <begin position="400"/>
        <end position="448"/>
    </location>
</feature>
<name>A0A164VU37_9AGAM</name>
<keyword evidence="3" id="KW-0677">Repeat</keyword>
<dbReference type="PANTHER" id="PTHR44675:SF1">
    <property type="entry name" value="P21-ACTIVATED PROTEIN KINASE-INTERACTING PROTEIN 1"/>
    <property type="match status" value="1"/>
</dbReference>
<evidence type="ECO:0000313" key="6">
    <source>
        <dbReference type="EMBL" id="KZS94471.1"/>
    </source>
</evidence>
<dbReference type="InterPro" id="IPR036322">
    <property type="entry name" value="WD40_repeat_dom_sf"/>
</dbReference>
<dbReference type="SUPFAM" id="SSF50978">
    <property type="entry name" value="WD40 repeat-like"/>
    <property type="match status" value="1"/>
</dbReference>
<dbReference type="PANTHER" id="PTHR44675">
    <property type="entry name" value="PAK1 INTERACTING PROTEIN 1"/>
    <property type="match status" value="1"/>
</dbReference>
<dbReference type="InterPro" id="IPR020472">
    <property type="entry name" value="WD40_PAC1"/>
</dbReference>
<accession>A0A164VU37</accession>
<feature type="compositionally biased region" description="Acidic residues" evidence="5">
    <location>
        <begin position="412"/>
        <end position="422"/>
    </location>
</feature>
<evidence type="ECO:0000313" key="7">
    <source>
        <dbReference type="Proteomes" id="UP000076722"/>
    </source>
</evidence>
<organism evidence="6 7">
    <name type="scientific">Sistotremastrum niveocremeum HHB9708</name>
    <dbReference type="NCBI Taxonomy" id="1314777"/>
    <lineage>
        <taxon>Eukaryota</taxon>
        <taxon>Fungi</taxon>
        <taxon>Dikarya</taxon>
        <taxon>Basidiomycota</taxon>
        <taxon>Agaricomycotina</taxon>
        <taxon>Agaricomycetes</taxon>
        <taxon>Sistotremastrales</taxon>
        <taxon>Sistotremastraceae</taxon>
        <taxon>Sertulicium</taxon>
        <taxon>Sertulicium niveocremeum</taxon>
    </lineage>
</organism>
<dbReference type="OrthoDB" id="308449at2759"/>
<reference evidence="6 7" key="1">
    <citation type="journal article" date="2016" name="Mol. Biol. Evol.">
        <title>Comparative Genomics of Early-Diverging Mushroom-Forming Fungi Provides Insights into the Origins of Lignocellulose Decay Capabilities.</title>
        <authorList>
            <person name="Nagy L.G."/>
            <person name="Riley R."/>
            <person name="Tritt A."/>
            <person name="Adam C."/>
            <person name="Daum C."/>
            <person name="Floudas D."/>
            <person name="Sun H."/>
            <person name="Yadav J.S."/>
            <person name="Pangilinan J."/>
            <person name="Larsson K.H."/>
            <person name="Matsuura K."/>
            <person name="Barry K."/>
            <person name="Labutti K."/>
            <person name="Kuo R."/>
            <person name="Ohm R.A."/>
            <person name="Bhattacharya S.S."/>
            <person name="Shirouzu T."/>
            <person name="Yoshinaga Y."/>
            <person name="Martin F.M."/>
            <person name="Grigoriev I.V."/>
            <person name="Hibbett D.S."/>
        </authorList>
    </citation>
    <scope>NUCLEOTIDE SEQUENCE [LARGE SCALE GENOMIC DNA]</scope>
    <source>
        <strain evidence="6 7">HHB9708</strain>
    </source>
</reference>
<feature type="compositionally biased region" description="Acidic residues" evidence="5">
    <location>
        <begin position="438"/>
        <end position="448"/>
    </location>
</feature>
<dbReference type="SMART" id="SM00320">
    <property type="entry name" value="WD40"/>
    <property type="match status" value="5"/>
</dbReference>